<keyword evidence="6" id="KW-0378">Hydrolase</keyword>
<comment type="subcellular location">
    <subcellularLocation>
        <location evidence="2">Endomembrane system</location>
    </subcellularLocation>
</comment>
<feature type="region of interest" description="Disordered" evidence="10">
    <location>
        <begin position="1"/>
        <end position="21"/>
    </location>
</feature>
<dbReference type="PANTHER" id="PTHR12145">
    <property type="entry name" value="MANNAN ENDO-1,6-ALPHA-MANNOSIDASE DCW1"/>
    <property type="match status" value="1"/>
</dbReference>
<gene>
    <name evidence="12" type="ORF">G7Y89_g2804</name>
</gene>
<keyword evidence="8" id="KW-0325">Glycoprotein</keyword>
<evidence type="ECO:0000256" key="2">
    <source>
        <dbReference type="ARBA" id="ARBA00004308"/>
    </source>
</evidence>
<feature type="compositionally biased region" description="Polar residues" evidence="10">
    <location>
        <begin position="558"/>
        <end position="574"/>
    </location>
</feature>
<proteinExistence type="inferred from homology"/>
<comment type="similarity">
    <text evidence="3">Belongs to the glycosyl hydrolase 76 family.</text>
</comment>
<keyword evidence="11" id="KW-1133">Transmembrane helix</keyword>
<accession>A0A8H4RTF9</accession>
<reference evidence="12 13" key="1">
    <citation type="submission" date="2020-03" db="EMBL/GenBank/DDBJ databases">
        <title>Draft Genome Sequence of Cudoniella acicularis.</title>
        <authorList>
            <person name="Buettner E."/>
            <person name="Kellner H."/>
        </authorList>
    </citation>
    <scope>NUCLEOTIDE SEQUENCE [LARGE SCALE GENOMIC DNA]</scope>
    <source>
        <strain evidence="12 13">DSM 108380</strain>
    </source>
</reference>
<name>A0A8H4RTF9_9HELO</name>
<evidence type="ECO:0000256" key="8">
    <source>
        <dbReference type="ARBA" id="ARBA00023180"/>
    </source>
</evidence>
<evidence type="ECO:0000256" key="4">
    <source>
        <dbReference type="ARBA" id="ARBA00012350"/>
    </source>
</evidence>
<keyword evidence="11" id="KW-0812">Transmembrane</keyword>
<dbReference type="Pfam" id="PF03663">
    <property type="entry name" value="Glyco_hydro_76"/>
    <property type="match status" value="1"/>
</dbReference>
<dbReference type="OrthoDB" id="4187847at2759"/>
<evidence type="ECO:0000313" key="13">
    <source>
        <dbReference type="Proteomes" id="UP000566819"/>
    </source>
</evidence>
<dbReference type="GO" id="GO:0012505">
    <property type="term" value="C:endomembrane system"/>
    <property type="evidence" value="ECO:0007669"/>
    <property type="project" value="UniProtKB-SubCell"/>
</dbReference>
<evidence type="ECO:0000256" key="1">
    <source>
        <dbReference type="ARBA" id="ARBA00001452"/>
    </source>
</evidence>
<evidence type="ECO:0000256" key="6">
    <source>
        <dbReference type="ARBA" id="ARBA00022801"/>
    </source>
</evidence>
<feature type="region of interest" description="Disordered" evidence="10">
    <location>
        <begin position="558"/>
        <end position="580"/>
    </location>
</feature>
<keyword evidence="5" id="KW-0732">Signal</keyword>
<comment type="catalytic activity">
    <reaction evidence="1">
        <text>Random hydrolysis of (1-&gt;6)-alpha-D-mannosidic linkages in unbranched (1-&gt;6)-mannans.</text>
        <dbReference type="EC" id="3.2.1.101"/>
    </reaction>
</comment>
<dbReference type="FunFam" id="1.50.10.20:FF:000006">
    <property type="entry name" value="Mannan endo-1,6-alpha-mannosidase"/>
    <property type="match status" value="1"/>
</dbReference>
<dbReference type="InterPro" id="IPR014480">
    <property type="entry name" value="Mannan-1_6-alpha_mannosidase"/>
</dbReference>
<dbReference type="EMBL" id="JAAMPI010000128">
    <property type="protein sequence ID" value="KAF4635288.1"/>
    <property type="molecule type" value="Genomic_DNA"/>
</dbReference>
<feature type="transmembrane region" description="Helical" evidence="11">
    <location>
        <begin position="588"/>
        <end position="609"/>
    </location>
</feature>
<feature type="compositionally biased region" description="Basic and acidic residues" evidence="10">
    <location>
        <begin position="62"/>
        <end position="73"/>
    </location>
</feature>
<evidence type="ECO:0000256" key="3">
    <source>
        <dbReference type="ARBA" id="ARBA00009699"/>
    </source>
</evidence>
<comment type="caution">
    <text evidence="12">The sequence shown here is derived from an EMBL/GenBank/DDBJ whole genome shotgun (WGS) entry which is preliminary data.</text>
</comment>
<sequence length="678" mass="73972">MILGPSSGRSTPAFIPNHPSHSHFQLKVNFSRKRMESSGGSRSFIELSERGSSNEGLGGVRGMHDHGRERGSTESEAPITEKLVPGMGKGFRLKTMIDRRDGSMDGGRRDDCANWRKCDKEGGKGIMLTMTLEMSRQGRISPLCLLVPPPNHDLTMAPIIRICVALSFLLAQCTNAIDLDVNSTDSIMKATSIMAYDLVTFYQGNQSGQIPGLLPSPYYWWEAGAMFGSLIEYWHRTGDTTYNDITIQAMGFQIGEKDDYAPANQTAALGNDDQAFWAMTALAAAEYNFPQSPDPNVPSWLALAQAVFNEQTSRWDTVYCNGGLRWQVTPTNPGYNLKNTISNGCLFNIAARLARYTGDQMYADWAVKIWDWLTRIGLVDPNTYECYDNSEAVINNCTQIDHDQWTYNAGTMLMGASTMYNFTNGSSIWQNRTQGLINTLGPNWFPDGVMREGCETAGGEGCNYDQKSFKAYLARWMAITTKMAPFTYNQILALLTTSAKAAAAQCTGGTRGSLCGIQWTLNGTWDGTSGPGQQMCALEVTLGLLIHQTVAPLTVSTGGTSASNPTAGQNSTLGTIAPPTPISTRDRAGAWFLTVFIALMATWSIWFMWSTAWEARDPAPRLAEKMKIAASVVDLNAAKGKGKGKEPALPTVASGALPVISEAEKGRLPRWLGGNRVT</sequence>
<evidence type="ECO:0000256" key="5">
    <source>
        <dbReference type="ARBA" id="ARBA00022729"/>
    </source>
</evidence>
<dbReference type="InterPro" id="IPR005198">
    <property type="entry name" value="Glyco_hydro_76"/>
</dbReference>
<evidence type="ECO:0000256" key="11">
    <source>
        <dbReference type="SAM" id="Phobius"/>
    </source>
</evidence>
<dbReference type="Gene3D" id="1.50.10.20">
    <property type="match status" value="1"/>
</dbReference>
<keyword evidence="13" id="KW-1185">Reference proteome</keyword>
<dbReference type="AlphaFoldDB" id="A0A8H4RTF9"/>
<dbReference type="SUPFAM" id="SSF48208">
    <property type="entry name" value="Six-hairpin glycosidases"/>
    <property type="match status" value="1"/>
</dbReference>
<evidence type="ECO:0000256" key="9">
    <source>
        <dbReference type="ARBA" id="ARBA00023295"/>
    </source>
</evidence>
<dbReference type="GO" id="GO:0016052">
    <property type="term" value="P:carbohydrate catabolic process"/>
    <property type="evidence" value="ECO:0007669"/>
    <property type="project" value="InterPro"/>
</dbReference>
<organism evidence="12 13">
    <name type="scientific">Cudoniella acicularis</name>
    <dbReference type="NCBI Taxonomy" id="354080"/>
    <lineage>
        <taxon>Eukaryota</taxon>
        <taxon>Fungi</taxon>
        <taxon>Dikarya</taxon>
        <taxon>Ascomycota</taxon>
        <taxon>Pezizomycotina</taxon>
        <taxon>Leotiomycetes</taxon>
        <taxon>Helotiales</taxon>
        <taxon>Tricladiaceae</taxon>
        <taxon>Cudoniella</taxon>
    </lineage>
</organism>
<evidence type="ECO:0000313" key="12">
    <source>
        <dbReference type="EMBL" id="KAF4635288.1"/>
    </source>
</evidence>
<feature type="region of interest" description="Disordered" evidence="10">
    <location>
        <begin position="33"/>
        <end position="75"/>
    </location>
</feature>
<protein>
    <recommendedName>
        <fullName evidence="4">mannan endo-1,6-alpha-mannosidase</fullName>
        <ecNumber evidence="4">3.2.1.101</ecNumber>
    </recommendedName>
</protein>
<evidence type="ECO:0000256" key="10">
    <source>
        <dbReference type="SAM" id="MobiDB-lite"/>
    </source>
</evidence>
<dbReference type="EC" id="3.2.1.101" evidence="4"/>
<keyword evidence="7 11" id="KW-0472">Membrane</keyword>
<dbReference type="PANTHER" id="PTHR12145:SF36">
    <property type="entry name" value="MANNAN ENDO-1,6-ALPHA-MANNOSIDASE DCW1"/>
    <property type="match status" value="1"/>
</dbReference>
<dbReference type="InterPro" id="IPR008928">
    <property type="entry name" value="6-hairpin_glycosidase_sf"/>
</dbReference>
<keyword evidence="9" id="KW-0326">Glycosidase</keyword>
<dbReference type="Proteomes" id="UP000566819">
    <property type="component" value="Unassembled WGS sequence"/>
</dbReference>
<evidence type="ECO:0000256" key="7">
    <source>
        <dbReference type="ARBA" id="ARBA00023136"/>
    </source>
</evidence>
<dbReference type="GO" id="GO:0008496">
    <property type="term" value="F:mannan endo-1,6-alpha-mannosidase activity"/>
    <property type="evidence" value="ECO:0007669"/>
    <property type="project" value="UniProtKB-EC"/>
</dbReference>
<dbReference type="GO" id="GO:0009272">
    <property type="term" value="P:fungal-type cell wall biogenesis"/>
    <property type="evidence" value="ECO:0007669"/>
    <property type="project" value="TreeGrafter"/>
</dbReference>